<evidence type="ECO:0000313" key="2">
    <source>
        <dbReference type="Proteomes" id="UP001056120"/>
    </source>
</evidence>
<organism evidence="1 2">
    <name type="scientific">Smallanthus sonchifolius</name>
    <dbReference type="NCBI Taxonomy" id="185202"/>
    <lineage>
        <taxon>Eukaryota</taxon>
        <taxon>Viridiplantae</taxon>
        <taxon>Streptophyta</taxon>
        <taxon>Embryophyta</taxon>
        <taxon>Tracheophyta</taxon>
        <taxon>Spermatophyta</taxon>
        <taxon>Magnoliopsida</taxon>
        <taxon>eudicotyledons</taxon>
        <taxon>Gunneridae</taxon>
        <taxon>Pentapetalae</taxon>
        <taxon>asterids</taxon>
        <taxon>campanulids</taxon>
        <taxon>Asterales</taxon>
        <taxon>Asteraceae</taxon>
        <taxon>Asteroideae</taxon>
        <taxon>Heliantheae alliance</taxon>
        <taxon>Millerieae</taxon>
        <taxon>Smallanthus</taxon>
    </lineage>
</organism>
<dbReference type="EMBL" id="CM042037">
    <property type="protein sequence ID" value="KAI3743377.1"/>
    <property type="molecule type" value="Genomic_DNA"/>
</dbReference>
<protein>
    <submittedName>
        <fullName evidence="1">Uncharacterized protein</fullName>
    </submittedName>
</protein>
<reference evidence="2" key="1">
    <citation type="journal article" date="2022" name="Mol. Ecol. Resour.">
        <title>The genomes of chicory, endive, great burdock and yacon provide insights into Asteraceae palaeo-polyploidization history and plant inulin production.</title>
        <authorList>
            <person name="Fan W."/>
            <person name="Wang S."/>
            <person name="Wang H."/>
            <person name="Wang A."/>
            <person name="Jiang F."/>
            <person name="Liu H."/>
            <person name="Zhao H."/>
            <person name="Xu D."/>
            <person name="Zhang Y."/>
        </authorList>
    </citation>
    <scope>NUCLEOTIDE SEQUENCE [LARGE SCALE GENOMIC DNA]</scope>
    <source>
        <strain evidence="2">cv. Yunnan</strain>
    </source>
</reference>
<sequence>MFILAGKLLLWLSSFIYLINTLTLAQSDFLYSYCSNASNDTLKSKYQINLNTTLSTLPTTNNGFGFFNDTIGLGSDRVYSAALCRGDIQRDVCQACLDDSIAWLRQKCPNGKEAIIYYDYCWLRYSSESILGNTQINFSMLSYQNTTDIDAFNEDLGSLLNNLIGYAATGGSLLKFASGNTSGGGIFLIYGLVQCTPELTELQCRNCFDELNKRFPDFFIGKVGGRILLPTCSLRHETYRFFNQRPQSITPPPPLPSSPPPPGKKNNTTRIVVIIVVVIAIAILIIASLTRLRKKNTPQPPPESIEMESFQYNFSMVKVATSDFSEENKLGQGGFGAVYKGTFEDGQQVAVKRLAWNSGQGDQEFKNEVLLVAKLQHRNLVRLLGFSIEGSERLLIYELLPNASLDQFIFDPTKRTLLDWETRYNIIKGIAKGLLYLHEDSRLRIIHRDMKASNVLLDALMNPKIADFGMARLFNTDETQGDTSRIVGTYGYMAPEYALHGQFSIKSDVFSFGVLVLEIVAGQKNKRFQNGENIEYLLGYAWNSWRNETASDIIDLTLKTGSGSLGDINRIIHIGLLCVQENVADRPTMASVIHMLNSFSIMLPIPAEPAFFMHSNIDPEMPLLHEYSSSRLSQHSANEVSVSDFVPR</sequence>
<reference evidence="1 2" key="2">
    <citation type="journal article" date="2022" name="Mol. Ecol. Resour.">
        <title>The genomes of chicory, endive, great burdock and yacon provide insights into Asteraceae paleo-polyploidization history and plant inulin production.</title>
        <authorList>
            <person name="Fan W."/>
            <person name="Wang S."/>
            <person name="Wang H."/>
            <person name="Wang A."/>
            <person name="Jiang F."/>
            <person name="Liu H."/>
            <person name="Zhao H."/>
            <person name="Xu D."/>
            <person name="Zhang Y."/>
        </authorList>
    </citation>
    <scope>NUCLEOTIDE SEQUENCE [LARGE SCALE GENOMIC DNA]</scope>
    <source>
        <strain evidence="2">cv. Yunnan</strain>
        <tissue evidence="1">Leaves</tissue>
    </source>
</reference>
<evidence type="ECO:0000313" key="1">
    <source>
        <dbReference type="EMBL" id="KAI3743377.1"/>
    </source>
</evidence>
<name>A0ACB9D9W5_9ASTR</name>
<gene>
    <name evidence="1" type="ORF">L1987_61084</name>
</gene>
<keyword evidence="2" id="KW-1185">Reference proteome</keyword>
<dbReference type="Proteomes" id="UP001056120">
    <property type="component" value="Linkage Group LG20"/>
</dbReference>
<accession>A0ACB9D9W5</accession>
<proteinExistence type="predicted"/>
<comment type="caution">
    <text evidence="1">The sequence shown here is derived from an EMBL/GenBank/DDBJ whole genome shotgun (WGS) entry which is preliminary data.</text>
</comment>